<keyword evidence="12" id="KW-1185">Reference proteome</keyword>
<dbReference type="FunFam" id="3.40.50.720:FF:000002">
    <property type="entry name" value="Succinate--CoA ligase [ADP-forming] subunit alpha"/>
    <property type="match status" value="1"/>
</dbReference>
<dbReference type="SUPFAM" id="SSF52210">
    <property type="entry name" value="Succinyl-CoA synthetase domains"/>
    <property type="match status" value="1"/>
</dbReference>
<dbReference type="InterPro" id="IPR013598">
    <property type="entry name" value="Exportin-1/Importin-b-like"/>
</dbReference>
<dbReference type="EC" id="6.2.1.5" evidence="6"/>
<dbReference type="Gene3D" id="3.40.50.261">
    <property type="entry name" value="Succinyl-CoA synthetase domains"/>
    <property type="match status" value="1"/>
</dbReference>
<feature type="binding site" evidence="6">
    <location>
        <begin position="1072"/>
        <end position="1074"/>
    </location>
    <ligand>
        <name>CoA</name>
        <dbReference type="ChEBI" id="CHEBI:57287"/>
    </ligand>
</feature>
<evidence type="ECO:0000259" key="10">
    <source>
        <dbReference type="PROSITE" id="PS51228"/>
    </source>
</evidence>
<dbReference type="InterPro" id="IPR035984">
    <property type="entry name" value="Acyl-CoA-binding_sf"/>
</dbReference>
<feature type="active site" description="Tele-phosphohistidine intermediate" evidence="6">
    <location>
        <position position="1229"/>
    </location>
</feature>
<dbReference type="SUPFAM" id="SSF48403">
    <property type="entry name" value="Ankyrin repeat"/>
    <property type="match status" value="1"/>
</dbReference>
<dbReference type="SMART" id="SM00881">
    <property type="entry name" value="CoA_binding"/>
    <property type="match status" value="1"/>
</dbReference>
<dbReference type="PROSITE" id="PS50297">
    <property type="entry name" value="ANK_REP_REGION"/>
    <property type="match status" value="1"/>
</dbReference>
<dbReference type="Pfam" id="PF00549">
    <property type="entry name" value="Ligase_CoA"/>
    <property type="match status" value="1"/>
</dbReference>
<dbReference type="InterPro" id="IPR005811">
    <property type="entry name" value="SUCC_ACL_C"/>
</dbReference>
<dbReference type="PANTHER" id="PTHR12363:SF53">
    <property type="entry name" value="MRNA TRANSPORT REGULATOR MTR10"/>
    <property type="match status" value="1"/>
</dbReference>
<keyword evidence="6" id="KW-0496">Mitochondrion</keyword>
<evidence type="ECO:0000256" key="4">
    <source>
        <dbReference type="ARBA" id="ARBA00022741"/>
    </source>
</evidence>
<keyword evidence="2 6" id="KW-0816">Tricarboxylic acid cycle</keyword>
<feature type="region of interest" description="Disordered" evidence="9">
    <location>
        <begin position="1330"/>
        <end position="1386"/>
    </location>
</feature>
<dbReference type="SUPFAM" id="SSF47027">
    <property type="entry name" value="Acyl-CoA binding protein"/>
    <property type="match status" value="1"/>
</dbReference>
<dbReference type="Pfam" id="PF00887">
    <property type="entry name" value="ACBP"/>
    <property type="match status" value="1"/>
</dbReference>
<dbReference type="HAMAP" id="MF_01988">
    <property type="entry name" value="Succ_CoA_alpha"/>
    <property type="match status" value="1"/>
</dbReference>
<evidence type="ECO:0000256" key="2">
    <source>
        <dbReference type="ARBA" id="ARBA00022532"/>
    </source>
</evidence>
<dbReference type="PROSITE" id="PS51228">
    <property type="entry name" value="ACB_2"/>
    <property type="match status" value="1"/>
</dbReference>
<dbReference type="InterPro" id="IPR057942">
    <property type="entry name" value="TPR_TNPO3_IPO13_3rd"/>
</dbReference>
<dbReference type="InterPro" id="IPR016102">
    <property type="entry name" value="Succinyl-CoA_synth-like"/>
</dbReference>
<evidence type="ECO:0000256" key="1">
    <source>
        <dbReference type="ARBA" id="ARBA00005064"/>
    </source>
</evidence>
<comment type="subunit">
    <text evidence="5">Heterodimer of an alpha and a beta subunit. Different beta subunits determine nucleotide specificity. Together with the ATP-specific beta subunit SUCLA2, forms an ADP-forming succinyl-CoA synthetase (A-SCS). Together with the GTP-specific beta subunit SUCLG2 forms a GDP-forming succinyl-CoA synthetase (G-SCS).</text>
</comment>
<dbReference type="InterPro" id="IPR003781">
    <property type="entry name" value="CoA-bd"/>
</dbReference>
<dbReference type="SMART" id="SM00248">
    <property type="entry name" value="ANK"/>
    <property type="match status" value="1"/>
</dbReference>
<feature type="binding site" evidence="6">
    <location>
        <begin position="993"/>
        <end position="996"/>
    </location>
    <ligand>
        <name>CoA</name>
        <dbReference type="ChEBI" id="CHEBI:57287"/>
    </ligand>
</feature>
<feature type="compositionally biased region" description="Acidic residues" evidence="9">
    <location>
        <begin position="1349"/>
        <end position="1360"/>
    </location>
</feature>
<gene>
    <name evidence="11" type="ORF">ONZ51_g5050</name>
</gene>
<dbReference type="Proteomes" id="UP001215151">
    <property type="component" value="Unassembled WGS sequence"/>
</dbReference>
<comment type="pathway">
    <text evidence="1 6">Carbohydrate metabolism; tricarboxylic acid cycle; succinate from succinyl-CoA (ligase route): step 1/1.</text>
</comment>
<dbReference type="InterPro" id="IPR036291">
    <property type="entry name" value="NAD(P)-bd_dom_sf"/>
</dbReference>
<comment type="similarity">
    <text evidence="6 8">Belongs to the succinate/malate CoA ligase alpha subunit family.</text>
</comment>
<dbReference type="Gene3D" id="1.25.40.20">
    <property type="entry name" value="Ankyrin repeat-containing domain"/>
    <property type="match status" value="1"/>
</dbReference>
<dbReference type="GO" id="GO:0006099">
    <property type="term" value="P:tricarboxylic acid cycle"/>
    <property type="evidence" value="ECO:0007669"/>
    <property type="project" value="UniProtKB-UniRule"/>
</dbReference>
<dbReference type="GO" id="GO:0000062">
    <property type="term" value="F:fatty-acyl-CoA binding"/>
    <property type="evidence" value="ECO:0007669"/>
    <property type="project" value="InterPro"/>
</dbReference>
<feature type="binding site" evidence="6">
    <location>
        <position position="1019"/>
    </location>
    <ligand>
        <name>CoA</name>
        <dbReference type="ChEBI" id="CHEBI:57287"/>
    </ligand>
</feature>
<dbReference type="FunFam" id="3.40.50.261:FF:000005">
    <property type="entry name" value="Succinate--CoA ligase [ADP-forming] subunit alpha, mitochondrial"/>
    <property type="match status" value="1"/>
</dbReference>
<keyword evidence="4 6" id="KW-0547">Nucleotide-binding</keyword>
<dbReference type="PROSITE" id="PS50088">
    <property type="entry name" value="ANK_REPEAT"/>
    <property type="match status" value="1"/>
</dbReference>
<dbReference type="GO" id="GO:0005739">
    <property type="term" value="C:mitochondrion"/>
    <property type="evidence" value="ECO:0007669"/>
    <property type="project" value="UniProtKB-SubCell"/>
</dbReference>
<dbReference type="Pfam" id="PF24138">
    <property type="entry name" value="TPR_TNPO3_IPO13_2nd"/>
    <property type="match status" value="1"/>
</dbReference>
<dbReference type="Pfam" id="PF08389">
    <property type="entry name" value="Xpo1"/>
    <property type="match status" value="1"/>
</dbReference>
<dbReference type="PANTHER" id="PTHR12363">
    <property type="entry name" value="TRANSPORTIN 3 AND IMPORTIN 13"/>
    <property type="match status" value="1"/>
</dbReference>
<comment type="function">
    <text evidence="6">Succinyl-CoA synthetase functions in the citric acid cycle (TCA), coupling the hydrolysis of succinyl-CoA to the synthesis of ATP and thus represents the only step of substrate-level phosphorylation in the TCA. The alpha subunit of the enzyme binds the substrates coenzyme A and phosphate, while succinate binding and nucleotide specificity is provided by the beta subunit.</text>
</comment>
<dbReference type="PRINTS" id="PR01798">
    <property type="entry name" value="SCOASYNTHASE"/>
</dbReference>
<feature type="compositionally biased region" description="Basic and acidic residues" evidence="9">
    <location>
        <begin position="1361"/>
        <end position="1370"/>
    </location>
</feature>
<dbReference type="EMBL" id="JAPEVG010000104">
    <property type="protein sequence ID" value="KAJ8482915.1"/>
    <property type="molecule type" value="Genomic_DNA"/>
</dbReference>
<keyword evidence="7" id="KW-0040">ANK repeat</keyword>
<evidence type="ECO:0000256" key="5">
    <source>
        <dbReference type="ARBA" id="ARBA00061754"/>
    </source>
</evidence>
<dbReference type="NCBIfam" id="NF004230">
    <property type="entry name" value="PRK05678.1"/>
    <property type="match status" value="1"/>
</dbReference>
<feature type="repeat" description="ANK" evidence="7">
    <location>
        <begin position="1421"/>
        <end position="1453"/>
    </location>
</feature>
<dbReference type="InterPro" id="IPR005810">
    <property type="entry name" value="CoA_lig_alpha"/>
</dbReference>
<dbReference type="InterPro" id="IPR000582">
    <property type="entry name" value="Acyl-CoA-binding_protein"/>
</dbReference>
<protein>
    <recommendedName>
        <fullName evidence="6">Succinate--CoA ligase [ADP-forming] subunit alpha, mitochondrial</fullName>
        <ecNumber evidence="6">6.2.1.5</ecNumber>
    </recommendedName>
    <alternativeName>
        <fullName evidence="6">Succinyl-CoA synthetase subunit alpha</fullName>
        <shortName evidence="6">SCS-alpha</shortName>
    </alternativeName>
</protein>
<dbReference type="InterPro" id="IPR033847">
    <property type="entry name" value="Citrt_syn/SCS-alpha_CS"/>
</dbReference>
<dbReference type="InterPro" id="IPR011989">
    <property type="entry name" value="ARM-like"/>
</dbReference>
<evidence type="ECO:0000313" key="12">
    <source>
        <dbReference type="Proteomes" id="UP001215151"/>
    </source>
</evidence>
<organism evidence="11 12">
    <name type="scientific">Trametes cubensis</name>
    <dbReference type="NCBI Taxonomy" id="1111947"/>
    <lineage>
        <taxon>Eukaryota</taxon>
        <taxon>Fungi</taxon>
        <taxon>Dikarya</taxon>
        <taxon>Basidiomycota</taxon>
        <taxon>Agaricomycotina</taxon>
        <taxon>Agaricomycetes</taxon>
        <taxon>Polyporales</taxon>
        <taxon>Polyporaceae</taxon>
        <taxon>Trametes</taxon>
    </lineage>
</organism>
<accession>A0AAD7TVR7</accession>
<dbReference type="PROSITE" id="PS00399">
    <property type="entry name" value="SUCCINYL_COA_LIG_2"/>
    <property type="match status" value="1"/>
</dbReference>
<dbReference type="Gene3D" id="1.25.10.10">
    <property type="entry name" value="Leucine-rich Repeat Variant"/>
    <property type="match status" value="1"/>
</dbReference>
<feature type="binding site" evidence="6">
    <location>
        <position position="1136"/>
    </location>
    <ligand>
        <name>substrate</name>
        <note>ligand shared with subunit beta</note>
    </ligand>
</feature>
<name>A0AAD7TVR7_9APHY</name>
<reference evidence="11" key="1">
    <citation type="submission" date="2022-11" db="EMBL/GenBank/DDBJ databases">
        <title>Genome Sequence of Cubamyces cubensis.</title>
        <authorList>
            <person name="Buettner E."/>
        </authorList>
    </citation>
    <scope>NUCLEOTIDE SEQUENCE</scope>
    <source>
        <strain evidence="11">MPL-01</strain>
    </source>
</reference>
<dbReference type="GO" id="GO:0000166">
    <property type="term" value="F:nucleotide binding"/>
    <property type="evidence" value="ECO:0007669"/>
    <property type="project" value="UniProtKB-KW"/>
</dbReference>
<dbReference type="InterPro" id="IPR051345">
    <property type="entry name" value="Importin_beta-like_NTR"/>
</dbReference>
<dbReference type="InterPro" id="IPR016024">
    <property type="entry name" value="ARM-type_fold"/>
</dbReference>
<dbReference type="Pfam" id="PF24140">
    <property type="entry name" value="TPR_TNPO3_IPO13_3rd"/>
    <property type="match status" value="1"/>
</dbReference>
<comment type="subcellular location">
    <subcellularLocation>
        <location evidence="6">Mitochondrion</location>
    </subcellularLocation>
</comment>
<proteinExistence type="inferred from homology"/>
<evidence type="ECO:0000313" key="11">
    <source>
        <dbReference type="EMBL" id="KAJ8482915.1"/>
    </source>
</evidence>
<dbReference type="SUPFAM" id="SSF51735">
    <property type="entry name" value="NAD(P)-binding Rossmann-fold domains"/>
    <property type="match status" value="1"/>
</dbReference>
<dbReference type="GO" id="GO:0006606">
    <property type="term" value="P:protein import into nucleus"/>
    <property type="evidence" value="ECO:0007669"/>
    <property type="project" value="TreeGrafter"/>
</dbReference>
<evidence type="ECO:0000256" key="6">
    <source>
        <dbReference type="HAMAP-Rule" id="MF_03222"/>
    </source>
</evidence>
<dbReference type="Gene3D" id="3.40.50.720">
    <property type="entry name" value="NAD(P)-binding Rossmann-like Domain"/>
    <property type="match status" value="1"/>
</dbReference>
<feature type="domain" description="ACB" evidence="10">
    <location>
        <begin position="1244"/>
        <end position="1332"/>
    </location>
</feature>
<dbReference type="InterPro" id="IPR002110">
    <property type="entry name" value="Ankyrin_rpt"/>
</dbReference>
<dbReference type="InterPro" id="IPR017440">
    <property type="entry name" value="Cit_synth/succinyl-CoA_lig_AS"/>
</dbReference>
<dbReference type="SUPFAM" id="SSF48371">
    <property type="entry name" value="ARM repeat"/>
    <property type="match status" value="1"/>
</dbReference>
<keyword evidence="3 6" id="KW-0436">Ligase</keyword>
<dbReference type="Pfam" id="PF24139">
    <property type="entry name" value="TPR_TNPO3_IPO13_4th"/>
    <property type="match status" value="1"/>
</dbReference>
<dbReference type="PROSITE" id="PS01216">
    <property type="entry name" value="SUCCINYL_COA_LIG_1"/>
    <property type="match status" value="1"/>
</dbReference>
<sequence length="1482" mass="162050">MANVQAILSALEVFSRAPDKAAIEQANTWLQDFQHSVNTHFALSEAWSTCNVLLLSPDAPLHAKIFAAQTFRTKVTYDLADMSTPDLLQLRETLLKALETYHAGPRNILLQICLAISGLALQLPAWEDPVQDMIDAFGRNPATVPALLQFLTVLPEEITTNTKIPITDDEYKERASKLLTANATKVTDLLSMYLQAPGATFTVQTQIFNALSSWLAAGEIVVMSLLNSPLIPYSFQALSSEELFDSAVSVVCDLIHETQEVEDNMPVIELIVPQVIALKPKLVDYKDDPEKIRGLARIFAEAGEAYRSLLLHHPETFFPIVEAIGECSAYPDLDIVPITFSFWMRLAQSIGKRSSVSPLFLDAYRALMNVIIRHLHFPAETASLTGQEADNFRSFRHVMGDTLKDCCYVLGTETCLIAAYEMITNALSKGPNASWQEIEAPLFAMRSIGAKVDPNDDKAVPKIMDLIPSLPPHPRVRYAALLIISRYTEWINKHPDYIPFQLQYISAGFEDSDQEVNAAAGQALKFLCQDCKRHLVEFLPQLHTYLATMGNKLVQDDKVQVYEAIAYVISAMPMEQAAQSLRTFSLDILEHVHALSAKTTPPTKEELTSIAHDLENLEVMLGVIQSFGEHLPAACQNTHQEAWAVFEPFLVKYGSEYSICERTTRVLRLGLTFFGPATLPILPSVLARMASCFEATGFSSYLWMAGKIIGRFGNEEDPTLRSAFQDIFERASNKLVLMLQEKPAEMMPDVLEDYLQMLLQMIDYAPDVFFPSPAFPIAFRVAMAALTLVHSDIVFAALDLLRTIFSHDCLAPASRPPPPKFPIYAAAIRPVVEREGQALTGYLLSGLVGDFPEESIGMVVSIFRVLGGLWPTQLHAWLPPVVAQLPTTAVPEQAKNSFLADINTSIQSGDFDKVKCNMQPEASERSRGAVQQSEADASKQASATLFFTYPLLMLRRAAGRRAFSQSAARQNYEATIRNLLIHKDTKVLCQGLTGKTGTFHVREALEYGTRMVGGVSPKKAGQTHLGLPIFGTVKEAVREVQPDATVLYVPPPTAGDAIIEAIENEIGLIVCITEGIPQQDEIRVMNALKSQSKSRLVGPNCPGIINPEGCKMGIQPGAIHKPGRIGIVSRSGTLTYEAVAQTTGVGLGQSLVVGIGGDPFPGTKHIDVVKLFLEDPRTEGIVLIGEIGGGMEEEAAEYLEKYNKTRSQPKPVVGFIAGRTAPPGRRMGHAGAIISGGKGAASDKVAALEKAGAIVTDSPAKIGSTMLKLYGIFKCLTVSPTPNTSKPSIFNFTGRAKWDAWQSAGETYKDRPVDAENRYLEIARGLGWSEGQKVDVQPQPSESEGSTEGGEEDIWATEEELAQRRSEKSAMGRVMSTMTSEPDETDETGTLWTFALSGDGQGLVSFLDKDAEVDVNTRDENGYTPLHLAADRGHVEVVKVLLSRGADPAIKDEDEYTATELAEIAGHGEIVDLLSGTHNASS</sequence>
<dbReference type="InterPro" id="IPR057941">
    <property type="entry name" value="TPR_TNPO3_IPO13_2nd"/>
</dbReference>
<dbReference type="Pfam" id="PF13857">
    <property type="entry name" value="Ank_5"/>
    <property type="match status" value="1"/>
</dbReference>
<evidence type="ECO:0000256" key="9">
    <source>
        <dbReference type="SAM" id="MobiDB-lite"/>
    </source>
</evidence>
<dbReference type="NCBIfam" id="TIGR01019">
    <property type="entry name" value="sucCoAalpha"/>
    <property type="match status" value="1"/>
</dbReference>
<evidence type="ECO:0000256" key="7">
    <source>
        <dbReference type="PROSITE-ProRule" id="PRU00023"/>
    </source>
</evidence>
<dbReference type="Pfam" id="PF02629">
    <property type="entry name" value="CoA_binding"/>
    <property type="match status" value="1"/>
</dbReference>
<comment type="caution">
    <text evidence="11">The sequence shown here is derived from an EMBL/GenBank/DDBJ whole genome shotgun (WGS) entry which is preliminary data.</text>
</comment>
<evidence type="ECO:0000256" key="3">
    <source>
        <dbReference type="ARBA" id="ARBA00022598"/>
    </source>
</evidence>
<dbReference type="InterPro" id="IPR058537">
    <property type="entry name" value="TPR_TNPO3_IPO13_4th"/>
</dbReference>
<dbReference type="InterPro" id="IPR036770">
    <property type="entry name" value="Ankyrin_rpt-contain_sf"/>
</dbReference>
<evidence type="ECO:0000256" key="8">
    <source>
        <dbReference type="RuleBase" id="RU000677"/>
    </source>
</evidence>
<dbReference type="GO" id="GO:0004775">
    <property type="term" value="F:succinate-CoA ligase (ADP-forming) activity"/>
    <property type="evidence" value="ECO:0007669"/>
    <property type="project" value="UniProtKB-UniRule"/>
</dbReference>
<comment type="catalytic activity">
    <reaction evidence="6">
        <text>succinate + ATP + CoA = succinyl-CoA + ADP + phosphate</text>
        <dbReference type="Rhea" id="RHEA:17661"/>
        <dbReference type="ChEBI" id="CHEBI:30031"/>
        <dbReference type="ChEBI" id="CHEBI:30616"/>
        <dbReference type="ChEBI" id="CHEBI:43474"/>
        <dbReference type="ChEBI" id="CHEBI:57287"/>
        <dbReference type="ChEBI" id="CHEBI:57292"/>
        <dbReference type="ChEBI" id="CHEBI:456216"/>
        <dbReference type="EC" id="6.2.1.5"/>
    </reaction>
</comment>